<accession>A0ABR6F0P0</accession>
<reference evidence="2 3" key="1">
    <citation type="submission" date="2019-11" db="EMBL/GenBank/DDBJ databases">
        <title>Description of Pedobacter sp. LMG 31462T.</title>
        <authorList>
            <person name="Carlier A."/>
            <person name="Qi S."/>
            <person name="Vandamme P."/>
        </authorList>
    </citation>
    <scope>NUCLEOTIDE SEQUENCE [LARGE SCALE GENOMIC DNA]</scope>
    <source>
        <strain evidence="2 3">LMG 31462</strain>
    </source>
</reference>
<gene>
    <name evidence="2" type="ORF">GM920_15235</name>
</gene>
<name>A0ABR6F0P0_9SPHI</name>
<sequence>MLFTATITACKKDKNPIIEPPTLPVSGPDQVFYALSNNNLHKFNAKDIGTALSTVAITGLATAEKILSIDFRPATGELYGVSNTNKLFVIRLNGVARAIGTGLNPAINGTAVSLDFNPTVDRIRLITNTGQNLRLHPETGAVAAVDGNINGVTNPNISGAAYTNSKAGAATTILYDIDLTSKKLYKQDPPNDGKLLEVGALGVEIGTNAAFDISPDNTKALASGTISGASSLYTINLETGKATLAGKFPATSPIEGLAIPTDPVAYAVDNANNFLIFNPMNPAAMVSKPITGLAPLETVLGIDFRPVNGQIYALGSSSRLYTVNAATGAFSQVGSGVLTTLLTGTSYGFDFNPTVDRIRVVGNNGQNLRLHPETGAVAAVDGVLKPGTPSVSAAAYTNNFAGATETVLFDIDYVTDKLYKQSPPNDGVLVEVGSLGINVESSNGFDIGSASGTAYAMLTVGTVNKIYTINLTSGVATPIADFPKTVSGMTLGLGM</sequence>
<dbReference type="InterPro" id="IPR025507">
    <property type="entry name" value="DUF4394"/>
</dbReference>
<dbReference type="SUPFAM" id="SSF69322">
    <property type="entry name" value="Tricorn protease domain 2"/>
    <property type="match status" value="1"/>
</dbReference>
<feature type="domain" description="DUF4394" evidence="1">
    <location>
        <begin position="39"/>
        <end position="258"/>
    </location>
</feature>
<feature type="domain" description="DUF4394" evidence="1">
    <location>
        <begin position="275"/>
        <end position="486"/>
    </location>
</feature>
<organism evidence="2 3">
    <name type="scientific">Pedobacter gandavensis</name>
    <dbReference type="NCBI Taxonomy" id="2679963"/>
    <lineage>
        <taxon>Bacteria</taxon>
        <taxon>Pseudomonadati</taxon>
        <taxon>Bacteroidota</taxon>
        <taxon>Sphingobacteriia</taxon>
        <taxon>Sphingobacteriales</taxon>
        <taxon>Sphingobacteriaceae</taxon>
        <taxon>Pedobacter</taxon>
    </lineage>
</organism>
<protein>
    <submittedName>
        <fullName evidence="2">DUF4394 domain-containing protein</fullName>
    </submittedName>
</protein>
<comment type="caution">
    <text evidence="2">The sequence shown here is derived from an EMBL/GenBank/DDBJ whole genome shotgun (WGS) entry which is preliminary data.</text>
</comment>
<keyword evidence="3" id="KW-1185">Reference proteome</keyword>
<dbReference type="Proteomes" id="UP000636110">
    <property type="component" value="Unassembled WGS sequence"/>
</dbReference>
<evidence type="ECO:0000313" key="3">
    <source>
        <dbReference type="Proteomes" id="UP000636110"/>
    </source>
</evidence>
<evidence type="ECO:0000313" key="2">
    <source>
        <dbReference type="EMBL" id="MBB2150253.1"/>
    </source>
</evidence>
<evidence type="ECO:0000259" key="1">
    <source>
        <dbReference type="Pfam" id="PF14339"/>
    </source>
</evidence>
<dbReference type="EMBL" id="WNXC01000005">
    <property type="protein sequence ID" value="MBB2150253.1"/>
    <property type="molecule type" value="Genomic_DNA"/>
</dbReference>
<dbReference type="Pfam" id="PF14339">
    <property type="entry name" value="DUF4394"/>
    <property type="match status" value="2"/>
</dbReference>
<proteinExistence type="predicted"/>